<accession>A0A0V0Y3I8</accession>
<evidence type="ECO:0000256" key="4">
    <source>
        <dbReference type="ARBA" id="ARBA00035207"/>
    </source>
</evidence>
<feature type="compositionally biased region" description="Basic and acidic residues" evidence="8">
    <location>
        <begin position="944"/>
        <end position="957"/>
    </location>
</feature>
<feature type="coiled-coil region" evidence="7">
    <location>
        <begin position="230"/>
        <end position="299"/>
    </location>
</feature>
<dbReference type="PROSITE" id="PS00464">
    <property type="entry name" value="RIBOSOMAL_L22"/>
    <property type="match status" value="1"/>
</dbReference>
<keyword evidence="2 6" id="KW-0689">Ribosomal protein</keyword>
<comment type="caution">
    <text evidence="9">The sequence shown here is derived from an EMBL/GenBank/DDBJ whole genome shotgun (WGS) entry which is preliminary data.</text>
</comment>
<evidence type="ECO:0000256" key="3">
    <source>
        <dbReference type="ARBA" id="ARBA00023274"/>
    </source>
</evidence>
<feature type="region of interest" description="Disordered" evidence="8">
    <location>
        <begin position="1225"/>
        <end position="1331"/>
    </location>
</feature>
<dbReference type="Gene3D" id="3.90.470.10">
    <property type="entry name" value="Ribosomal protein L22/L17"/>
    <property type="match status" value="1"/>
</dbReference>
<feature type="compositionally biased region" description="Polar residues" evidence="8">
    <location>
        <begin position="1270"/>
        <end position="1282"/>
    </location>
</feature>
<evidence type="ECO:0000313" key="10">
    <source>
        <dbReference type="Proteomes" id="UP000054815"/>
    </source>
</evidence>
<dbReference type="Proteomes" id="UP000054815">
    <property type="component" value="Unassembled WGS sequence"/>
</dbReference>
<feature type="compositionally biased region" description="Basic and acidic residues" evidence="8">
    <location>
        <begin position="183"/>
        <end position="194"/>
    </location>
</feature>
<dbReference type="InterPro" id="IPR018260">
    <property type="entry name" value="Ribosomal_uL22_CS"/>
</dbReference>
<feature type="compositionally biased region" description="Basic residues" evidence="8">
    <location>
        <begin position="170"/>
        <end position="182"/>
    </location>
</feature>
<feature type="region of interest" description="Disordered" evidence="8">
    <location>
        <begin position="164"/>
        <end position="194"/>
    </location>
</feature>
<feature type="compositionally biased region" description="Polar residues" evidence="8">
    <location>
        <begin position="1234"/>
        <end position="1260"/>
    </location>
</feature>
<dbReference type="SUPFAM" id="SSF54843">
    <property type="entry name" value="Ribosomal protein L22"/>
    <property type="match status" value="1"/>
</dbReference>
<dbReference type="InterPro" id="IPR036394">
    <property type="entry name" value="Ribosomal_uL22_sf"/>
</dbReference>
<name>A0A0V0Y3I8_TRIPS</name>
<feature type="coiled-coil region" evidence="7">
    <location>
        <begin position="445"/>
        <end position="507"/>
    </location>
</feature>
<evidence type="ECO:0000256" key="7">
    <source>
        <dbReference type="SAM" id="Coils"/>
    </source>
</evidence>
<evidence type="ECO:0000256" key="8">
    <source>
        <dbReference type="SAM" id="MobiDB-lite"/>
    </source>
</evidence>
<feature type="region of interest" description="Disordered" evidence="8">
    <location>
        <begin position="1089"/>
        <end position="1186"/>
    </location>
</feature>
<dbReference type="NCBIfam" id="TIGR01038">
    <property type="entry name" value="uL22_arch_euk"/>
    <property type="match status" value="1"/>
</dbReference>
<dbReference type="EMBL" id="JYDU01000067">
    <property type="protein sequence ID" value="KRX94759.1"/>
    <property type="molecule type" value="Genomic_DNA"/>
</dbReference>
<comment type="similarity">
    <text evidence="1 6">Belongs to the universal ribosomal protein uL22 family.</text>
</comment>
<evidence type="ECO:0000256" key="2">
    <source>
        <dbReference type="ARBA" id="ARBA00022980"/>
    </source>
</evidence>
<dbReference type="NCBIfam" id="NF003260">
    <property type="entry name" value="PRK04223.1"/>
    <property type="match status" value="1"/>
</dbReference>
<feature type="compositionally biased region" description="Basic and acidic residues" evidence="8">
    <location>
        <begin position="1297"/>
        <end position="1307"/>
    </location>
</feature>
<evidence type="ECO:0000256" key="6">
    <source>
        <dbReference type="RuleBase" id="RU004005"/>
    </source>
</evidence>
<dbReference type="InterPro" id="IPR005721">
    <property type="entry name" value="Ribosomal_uL22_euk/arc"/>
</dbReference>
<protein>
    <recommendedName>
        <fullName evidence="4">Large ribosomal subunit protein uL22</fullName>
    </recommendedName>
    <alternativeName>
        <fullName evidence="5">60S ribosomal protein L17</fullName>
    </alternativeName>
</protein>
<evidence type="ECO:0000256" key="5">
    <source>
        <dbReference type="ARBA" id="ARBA00035325"/>
    </source>
</evidence>
<evidence type="ECO:0000313" key="9">
    <source>
        <dbReference type="EMBL" id="KRX94759.1"/>
    </source>
</evidence>
<dbReference type="InterPro" id="IPR057265">
    <property type="entry name" value="Ribosomal_uL22_arc-type"/>
</dbReference>
<dbReference type="CDD" id="cd00336">
    <property type="entry name" value="Ribosomal_L22"/>
    <property type="match status" value="1"/>
</dbReference>
<feature type="region of interest" description="Disordered" evidence="8">
    <location>
        <begin position="1040"/>
        <end position="1068"/>
    </location>
</feature>
<feature type="compositionally biased region" description="Low complexity" evidence="8">
    <location>
        <begin position="1141"/>
        <end position="1159"/>
    </location>
</feature>
<dbReference type="FunFam" id="3.90.470.10:FF:000003">
    <property type="entry name" value="60S ribosomal protein L17"/>
    <property type="match status" value="1"/>
</dbReference>
<reference evidence="9 10" key="1">
    <citation type="submission" date="2015-01" db="EMBL/GenBank/DDBJ databases">
        <title>Evolution of Trichinella species and genotypes.</title>
        <authorList>
            <person name="Korhonen P.K."/>
            <person name="Edoardo P."/>
            <person name="Giuseppe L.R."/>
            <person name="Gasser R.B."/>
        </authorList>
    </citation>
    <scope>NUCLEOTIDE SEQUENCE [LARGE SCALE GENOMIC DNA]</scope>
    <source>
        <strain evidence="9">ISS141</strain>
    </source>
</reference>
<feature type="compositionally biased region" description="Polar residues" evidence="8">
    <location>
        <begin position="1122"/>
        <end position="1133"/>
    </location>
</feature>
<keyword evidence="3 6" id="KW-0687">Ribonucleoprotein</keyword>
<evidence type="ECO:0000256" key="1">
    <source>
        <dbReference type="ARBA" id="ARBA00009451"/>
    </source>
</evidence>
<proteinExistence type="inferred from homology"/>
<organism evidence="9 10">
    <name type="scientific">Trichinella pseudospiralis</name>
    <name type="common">Parasitic roundworm</name>
    <dbReference type="NCBI Taxonomy" id="6337"/>
    <lineage>
        <taxon>Eukaryota</taxon>
        <taxon>Metazoa</taxon>
        <taxon>Ecdysozoa</taxon>
        <taxon>Nematoda</taxon>
        <taxon>Enoplea</taxon>
        <taxon>Dorylaimia</taxon>
        <taxon>Trichinellida</taxon>
        <taxon>Trichinellidae</taxon>
        <taxon>Trichinella</taxon>
    </lineage>
</organism>
<dbReference type="HAMAP" id="MF_01331_A">
    <property type="entry name" value="Ribosomal_uL22_A"/>
    <property type="match status" value="1"/>
</dbReference>
<dbReference type="Pfam" id="PF00237">
    <property type="entry name" value="Ribosomal_L22"/>
    <property type="match status" value="1"/>
</dbReference>
<dbReference type="InterPro" id="IPR001063">
    <property type="entry name" value="Ribosomal_uL22"/>
</dbReference>
<dbReference type="GO" id="GO:0002181">
    <property type="term" value="P:cytoplasmic translation"/>
    <property type="evidence" value="ECO:0007669"/>
    <property type="project" value="TreeGrafter"/>
</dbReference>
<sequence>MGRIHYCAEPSNPSKSCKARGSDLRVHFKNTRETAQAIKHMTLNRAVRFLKNVIEKKEIVPFRRFNGGVGRKAQVKNWRHTQGRWPVKSANFLLQLLRNAESNAEYRGLDTDHLIIDHIVVQQASKMRRRTYRAHGRINPYMSSPCHIEVILTEKEDVVTKPTEEETFSKKKKESKKKQKRQLAREKLSEVEKERHELAQSNDALKSGILELKLKETSAMVSEKYAMEKMEWSSEQVRLLKKELASMEAKHYETTKSLKEEIEALKEELHLKELQAESLQSLQSAHRQETAELRAQLEKSSSNHVQDETELKCAIKREYSQQIVKLIQPAISSFKEDILSLVVVLNEMSCCVSVMREEKAKMDELIKKKVCNTNHYFEQLVSRHSGEIKKKERLKLENASLLSEVEAKSRVSLTNEQIIELVPNVSGLISSLDPYVSVSQFFEKYLQLAAEKKEISVKVRFLENQLKNLLELVAEWQPKIERQANRLEEMKLAYARSSALVEQLKHELANLPYEYDVKIMELNSTKAKLEDCIQENNDLKIVVNKIAFPFNNAAVNSSSNKEIGFEPYCNVEELIKQNHRLMNMLRLAYKERKEAVNLAVEVQCGEVKRSLADQSQQLKLEKEINTKLGTVIRRLRDDLQRSQGQVRDLVAVANVRSQLDKASACVVEFEDESNSTVQALRQQVQLLNVELEQLRKSSVLEKQQHVHDAQRSERGTMPSVEVQAGLERAKRLGAEAIADALQWREKRMMSELMDLRRRWTKDVRRVMWKDEKARRLSSRVRRLKAECRAAHSRLRLLAEADALRDRMEVSRVNASAASLTELTGALRKALLERDRLRLREYGLKREMKDAIQENQWRQEAEKLASQHEVTRRFIREMSEKLLNTKRRNEELCKQLDAVEESKLRCQQLEAELTNLRAEFKRRNEMIEQEKQKQPQHQQLEQEQQQEHEQQRQDKGQEIPDLPANVRKLQQTALRLKQQLSAKEVEIEQTSQALEQAGREVTAMLCHMGVNDSDVSSTGQTTVQQLAVALAKLRTVLHRHGSESLPASASTERSSTEMPTVPTSSGPLTVGRAAPVQLVCALPTVRQVVTPKPPPTVASIRPLDPRTDHAISDPGEQADVEQQRSPANSHSQVVATCRAEISVGTNTSSTSSTSVSSSTVDNGADGAGTVSAHGIGSPCSPSSLVTTTADDDFQPAVKRAQLNLMMTQCQAVGSSFEEVTQPLVQQSADDVAEEPQSTNSQTDYLQSTENNSTANANISMESTKDSSDSSGTNEKSSSLSVQLGDSEVNEPAVSGTADPEKPATDKPNRTISRQPIVWTDPASPVPSQDVKQKISQVVFRGAVRRGQAVTRRPLRGRRGRASF</sequence>
<gene>
    <name evidence="9" type="primary">rpl-17</name>
    <name evidence="9" type="ORF">T4E_542</name>
</gene>
<feature type="coiled-coil region" evidence="7">
    <location>
        <begin position="965"/>
        <end position="999"/>
    </location>
</feature>
<feature type="region of interest" description="Disordered" evidence="8">
    <location>
        <begin position="926"/>
        <end position="960"/>
    </location>
</feature>
<dbReference type="GO" id="GO:0003735">
    <property type="term" value="F:structural constituent of ribosome"/>
    <property type="evidence" value="ECO:0007669"/>
    <property type="project" value="InterPro"/>
</dbReference>
<dbReference type="GO" id="GO:0022625">
    <property type="term" value="C:cytosolic large ribosomal subunit"/>
    <property type="evidence" value="ECO:0007669"/>
    <property type="project" value="TreeGrafter"/>
</dbReference>
<keyword evidence="7" id="KW-0175">Coiled coil</keyword>
<dbReference type="PANTHER" id="PTHR11593">
    <property type="entry name" value="60S RIBOSOMAL PROTEIN L17"/>
    <property type="match status" value="1"/>
</dbReference>
<dbReference type="PANTHER" id="PTHR11593:SF10">
    <property type="entry name" value="60S RIBOSOMAL PROTEIN L17"/>
    <property type="match status" value="1"/>
</dbReference>
<feature type="compositionally biased region" description="Polar residues" evidence="8">
    <location>
        <begin position="1044"/>
        <end position="1066"/>
    </location>
</feature>